<dbReference type="Pfam" id="PF25212">
    <property type="entry name" value="HVO_A0114"/>
    <property type="match status" value="1"/>
</dbReference>
<dbReference type="Proteomes" id="UP000017840">
    <property type="component" value="Unassembled WGS sequence"/>
</dbReference>
<dbReference type="EMBL" id="ASGZ01000036">
    <property type="protein sequence ID" value="ESP88010.1"/>
    <property type="molecule type" value="Genomic_DNA"/>
</dbReference>
<comment type="caution">
    <text evidence="1">The sequence shown here is derived from an EMBL/GenBank/DDBJ whole genome shotgun (WGS) entry which is preliminary data.</text>
</comment>
<dbReference type="STRING" id="1324957.K933_11146"/>
<keyword evidence="2" id="KW-1185">Reference proteome</keyword>
<dbReference type="SUPFAM" id="SSF46785">
    <property type="entry name" value="Winged helix' DNA-binding domain"/>
    <property type="match status" value="1"/>
</dbReference>
<dbReference type="OrthoDB" id="325082at2157"/>
<dbReference type="eggNOG" id="arCOG02756">
    <property type="taxonomic scope" value="Archaea"/>
</dbReference>
<name>V4HBC7_9EURY</name>
<protein>
    <recommendedName>
        <fullName evidence="3">Transcriptional regulator</fullName>
    </recommendedName>
</protein>
<dbReference type="RefSeq" id="WP_023394809.1">
    <property type="nucleotide sequence ID" value="NZ_ASGZ01000036.1"/>
</dbReference>
<dbReference type="AlphaFoldDB" id="V4HBC7"/>
<proteinExistence type="predicted"/>
<sequence length="106" mass="12097">MAVETRESKAEFARRLARAGYEDFLILDREQAVEVLTDRREQLVDAIRREDPESITALAAAVDRDVAAVHRDLELLVEHSVVEYETDGARKAPRLKHERVFVEPVA</sequence>
<dbReference type="InterPro" id="IPR036390">
    <property type="entry name" value="WH_DNA-bd_sf"/>
</dbReference>
<organism evidence="1 2">
    <name type="scientific">Candidatus Halobonum tyrrellensis G22</name>
    <dbReference type="NCBI Taxonomy" id="1324957"/>
    <lineage>
        <taxon>Archaea</taxon>
        <taxon>Methanobacteriati</taxon>
        <taxon>Methanobacteriota</taxon>
        <taxon>Stenosarchaea group</taxon>
        <taxon>Halobacteria</taxon>
        <taxon>Halobacteriales</taxon>
        <taxon>Haloferacaceae</taxon>
        <taxon>Candidatus Halobonum</taxon>
    </lineage>
</organism>
<evidence type="ECO:0008006" key="3">
    <source>
        <dbReference type="Google" id="ProtNLM"/>
    </source>
</evidence>
<gene>
    <name evidence="1" type="ORF">K933_11146</name>
</gene>
<accession>V4HBC7</accession>
<evidence type="ECO:0000313" key="1">
    <source>
        <dbReference type="EMBL" id="ESP88010.1"/>
    </source>
</evidence>
<reference evidence="1 2" key="1">
    <citation type="journal article" date="2013" name="Genome Announc.">
        <title>Draft Genome Sequence of 'Candidatus Halobonum tyrrellensis' Strain G22, Isolated from the Hypersaline Waters of Lake Tyrrell, Australia.</title>
        <authorList>
            <person name="Ugalde J.A."/>
            <person name="Narasingarao P."/>
            <person name="Kuo S."/>
            <person name="Podell S."/>
            <person name="Allen E.E."/>
        </authorList>
    </citation>
    <scope>NUCLEOTIDE SEQUENCE [LARGE SCALE GENOMIC DNA]</scope>
    <source>
        <strain evidence="1 2">G22</strain>
    </source>
</reference>
<evidence type="ECO:0000313" key="2">
    <source>
        <dbReference type="Proteomes" id="UP000017840"/>
    </source>
</evidence>